<dbReference type="InterPro" id="IPR011010">
    <property type="entry name" value="DNA_brk_join_enz"/>
</dbReference>
<evidence type="ECO:0000313" key="6">
    <source>
        <dbReference type="Proteomes" id="UP000248326"/>
    </source>
</evidence>
<keyword evidence="6" id="KW-1185">Reference proteome</keyword>
<evidence type="ECO:0000259" key="4">
    <source>
        <dbReference type="PROSITE" id="PS51900"/>
    </source>
</evidence>
<dbReference type="SUPFAM" id="SSF56349">
    <property type="entry name" value="DNA breaking-rejoining enzymes"/>
    <property type="match status" value="1"/>
</dbReference>
<sequence>MDATTHLPEHLRRALTRSDIESFLHLLDDHTPGTPGSTTRKNYTSSWRRHLRWTQREQRSILNATRHDTNAYLELLTREHEHAPATIRNHITRLRTLYDVLHQIGAHPGPNPVGQRPLPPHHPEDYRHVYTNAELDLLLTHANPAGRALLLLGAHAGLTGPQVVTLRWPHVDWTQRRLHLDKHDVPLEDDLARALHAHAVEQGHGDLFPTDTLIFNLRNDHELRAFIYRLCDRANVTYKAWRALRAHAGLRLLQASNDPAFVAQHLGVHTLKAIAPLIKLAERNATSPREPSAS</sequence>
<dbReference type="Gene3D" id="1.10.443.10">
    <property type="entry name" value="Intergrase catalytic core"/>
    <property type="match status" value="1"/>
</dbReference>
<comment type="caution">
    <text evidence="5">The sequence shown here is derived from an EMBL/GenBank/DDBJ whole genome shotgun (WGS) entry which is preliminary data.</text>
</comment>
<keyword evidence="2" id="KW-0233">DNA recombination</keyword>
<organism evidence="5 6">
    <name type="scientific">Deinococcus yavapaiensis KR-236</name>
    <dbReference type="NCBI Taxonomy" id="694435"/>
    <lineage>
        <taxon>Bacteria</taxon>
        <taxon>Thermotogati</taxon>
        <taxon>Deinococcota</taxon>
        <taxon>Deinococci</taxon>
        <taxon>Deinococcales</taxon>
        <taxon>Deinococcaceae</taxon>
        <taxon>Deinococcus</taxon>
    </lineage>
</organism>
<dbReference type="RefSeq" id="WP_170131139.1">
    <property type="nucleotide sequence ID" value="NZ_QJSX01000016.1"/>
</dbReference>
<dbReference type="GO" id="GO:0006310">
    <property type="term" value="P:DNA recombination"/>
    <property type="evidence" value="ECO:0007669"/>
    <property type="project" value="UniProtKB-KW"/>
</dbReference>
<dbReference type="InterPro" id="IPR010998">
    <property type="entry name" value="Integrase_recombinase_N"/>
</dbReference>
<accession>A0A318S1B7</accession>
<dbReference type="GO" id="GO:0015074">
    <property type="term" value="P:DNA integration"/>
    <property type="evidence" value="ECO:0007669"/>
    <property type="project" value="InterPro"/>
</dbReference>
<proteinExistence type="predicted"/>
<gene>
    <name evidence="5" type="ORF">DES52_11693</name>
</gene>
<evidence type="ECO:0000256" key="3">
    <source>
        <dbReference type="PROSITE-ProRule" id="PRU01248"/>
    </source>
</evidence>
<reference evidence="5 6" key="1">
    <citation type="submission" date="2018-06" db="EMBL/GenBank/DDBJ databases">
        <title>Genomic Encyclopedia of Type Strains, Phase IV (KMG-IV): sequencing the most valuable type-strain genomes for metagenomic binning, comparative biology and taxonomic classification.</title>
        <authorList>
            <person name="Goeker M."/>
        </authorList>
    </citation>
    <scope>NUCLEOTIDE SEQUENCE [LARGE SCALE GENOMIC DNA]</scope>
    <source>
        <strain evidence="5 6">DSM 18048</strain>
    </source>
</reference>
<keyword evidence="1 3" id="KW-0238">DNA-binding</keyword>
<dbReference type="InterPro" id="IPR013762">
    <property type="entry name" value="Integrase-like_cat_sf"/>
</dbReference>
<dbReference type="Gene3D" id="1.10.150.130">
    <property type="match status" value="1"/>
</dbReference>
<evidence type="ECO:0000256" key="1">
    <source>
        <dbReference type="ARBA" id="ARBA00023125"/>
    </source>
</evidence>
<dbReference type="AlphaFoldDB" id="A0A318S1B7"/>
<dbReference type="EMBL" id="QJSX01000016">
    <property type="protein sequence ID" value="PYE51026.1"/>
    <property type="molecule type" value="Genomic_DNA"/>
</dbReference>
<feature type="domain" description="Core-binding (CB)" evidence="4">
    <location>
        <begin position="14"/>
        <end position="102"/>
    </location>
</feature>
<evidence type="ECO:0000313" key="5">
    <source>
        <dbReference type="EMBL" id="PYE51026.1"/>
    </source>
</evidence>
<evidence type="ECO:0000256" key="2">
    <source>
        <dbReference type="ARBA" id="ARBA00023172"/>
    </source>
</evidence>
<protein>
    <submittedName>
        <fullName evidence="5">Integrase/recombinase XerD</fullName>
    </submittedName>
</protein>
<dbReference type="PROSITE" id="PS51900">
    <property type="entry name" value="CB"/>
    <property type="match status" value="1"/>
</dbReference>
<dbReference type="Proteomes" id="UP000248326">
    <property type="component" value="Unassembled WGS sequence"/>
</dbReference>
<dbReference type="InterPro" id="IPR044068">
    <property type="entry name" value="CB"/>
</dbReference>
<dbReference type="GO" id="GO:0003677">
    <property type="term" value="F:DNA binding"/>
    <property type="evidence" value="ECO:0007669"/>
    <property type="project" value="UniProtKB-UniRule"/>
</dbReference>
<name>A0A318S1B7_9DEIO</name>